<evidence type="ECO:0000256" key="1">
    <source>
        <dbReference type="SAM" id="MobiDB-lite"/>
    </source>
</evidence>
<gene>
    <name evidence="3" type="ORF">H9639_12845</name>
</gene>
<dbReference type="InterPro" id="IPR052189">
    <property type="entry name" value="L-asp_N-monooxygenase_NS-form"/>
</dbReference>
<dbReference type="SUPFAM" id="SSF51905">
    <property type="entry name" value="FAD/NAD(P)-binding domain"/>
    <property type="match status" value="1"/>
</dbReference>
<dbReference type="RefSeq" id="WP_191808481.1">
    <property type="nucleotide sequence ID" value="NZ_JACSQD010000006.1"/>
</dbReference>
<dbReference type="InterPro" id="IPR036188">
    <property type="entry name" value="FAD/NAD-bd_sf"/>
</dbReference>
<dbReference type="Gene3D" id="3.50.50.60">
    <property type="entry name" value="FAD/NAD(P)-binding domain"/>
    <property type="match status" value="1"/>
</dbReference>
<dbReference type="EMBL" id="JACSQD010000006">
    <property type="protein sequence ID" value="MBD7996186.1"/>
    <property type="molecule type" value="Genomic_DNA"/>
</dbReference>
<evidence type="ECO:0000313" key="3">
    <source>
        <dbReference type="EMBL" id="MBD7996186.1"/>
    </source>
</evidence>
<accession>A0ABR8UVC2</accession>
<reference evidence="3 4" key="1">
    <citation type="submission" date="2020-08" db="EMBL/GenBank/DDBJ databases">
        <title>A Genomic Blueprint of the Chicken Gut Microbiome.</title>
        <authorList>
            <person name="Gilroy R."/>
            <person name="Ravi A."/>
            <person name="Getino M."/>
            <person name="Pursley I."/>
            <person name="Horton D.L."/>
            <person name="Alikhan N.-F."/>
            <person name="Baker D."/>
            <person name="Gharbi K."/>
            <person name="Hall N."/>
            <person name="Watson M."/>
            <person name="Adriaenssens E.M."/>
            <person name="Foster-Nyarko E."/>
            <person name="Jarju S."/>
            <person name="Secka A."/>
            <person name="Antonio M."/>
            <person name="Oren A."/>
            <person name="Chaudhuri R."/>
            <person name="La Ragione R.M."/>
            <person name="Hildebrand F."/>
            <person name="Pallen M.J."/>
        </authorList>
    </citation>
    <scope>NUCLEOTIDE SEQUENCE [LARGE SCALE GENOMIC DNA]</scope>
    <source>
        <strain evidence="3 4">Sa2CUA1</strain>
    </source>
</reference>
<keyword evidence="4" id="KW-1185">Reference proteome</keyword>
<comment type="caution">
    <text evidence="3">The sequence shown here is derived from an EMBL/GenBank/DDBJ whole genome shotgun (WGS) entry which is preliminary data.</text>
</comment>
<dbReference type="PANTHER" id="PTHR40254">
    <property type="entry name" value="BLR0577 PROTEIN"/>
    <property type="match status" value="1"/>
</dbReference>
<name>A0ABR8UVC2_9MICC</name>
<dbReference type="Proteomes" id="UP000609874">
    <property type="component" value="Unassembled WGS sequence"/>
</dbReference>
<protein>
    <submittedName>
        <fullName evidence="3">FAD/NAD(P)-binding protein</fullName>
    </submittedName>
</protein>
<sequence length="680" mass="71835">MDKPQRLRVAVIGAGPRGISVLDRLLARYLELPADERPELDIRLVDPYSPGPGHVWRTNQPRLFLMNTPCLFPTVVPAAATADGFAPSVSGLSFGAWLRKMVLDPAPALSAGDRREAAGLEPGDFPSRALYGRYLEWTYARLTAAAADAGAAVVHHRTEALALARTETGFSVELAGEDALAADAVVLAMGHLPAALNPEQSRLNDAAARLGLRYLPPAVPSDADFSVLPAGEHVLVRGLGLNFFDIMAQVTLGRGGRFVPTGAPAGTSLRYEPSGREPVLVAASRRGTPYRAKARLNSYLPKSVQLRWFTREAAGSFAAEGIQPGFDHDFWPLLHRDAIWAYYSTLARTTPDCLTVPAGDFLRDLDAALSVDGPDWDAAKERVLQRCVPAEHRTSLEALAQPLGRRPFTGAADVDAAVLAYLEADAAGSAKGEDDPLKMAIGALNAGRSVLKAVVADGGLSEESWLTELRGWFEPLVEGLASGPPPERIEQLAALTRAGLVHFVGPDPRFDVDEARGVFTASSPWSPEEYAAKTLVEAMMPANKVSASLSPLLEGMLHRGLARTKVMMAADGTPVMTSGLDVSLPPYRPLDVKGEPQQDLYVLGLQLSSVQWGTAIAAETGAPADAGARTLRDADDIAAAILAGAGQDPGATAGDRTGDQAVLPDLDRTSTGTAAVGAGS</sequence>
<dbReference type="PANTHER" id="PTHR40254:SF1">
    <property type="entry name" value="BLR0577 PROTEIN"/>
    <property type="match status" value="1"/>
</dbReference>
<proteinExistence type="predicted"/>
<organism evidence="3 4">
    <name type="scientific">Arthrobacter gallicola</name>
    <dbReference type="NCBI Taxonomy" id="2762225"/>
    <lineage>
        <taxon>Bacteria</taxon>
        <taxon>Bacillati</taxon>
        <taxon>Actinomycetota</taxon>
        <taxon>Actinomycetes</taxon>
        <taxon>Micrococcales</taxon>
        <taxon>Micrococcaceae</taxon>
        <taxon>Arthrobacter</taxon>
    </lineage>
</organism>
<dbReference type="InterPro" id="IPR038732">
    <property type="entry name" value="HpyO/CreE_NAD-binding"/>
</dbReference>
<dbReference type="Pfam" id="PF13454">
    <property type="entry name" value="NAD_binding_9"/>
    <property type="match status" value="1"/>
</dbReference>
<feature type="region of interest" description="Disordered" evidence="1">
    <location>
        <begin position="646"/>
        <end position="680"/>
    </location>
</feature>
<evidence type="ECO:0000313" key="4">
    <source>
        <dbReference type="Proteomes" id="UP000609874"/>
    </source>
</evidence>
<evidence type="ECO:0000259" key="2">
    <source>
        <dbReference type="Pfam" id="PF13454"/>
    </source>
</evidence>
<feature type="domain" description="FAD-dependent urate hydroxylase HpyO/Asp monooxygenase CreE-like FAD/NAD(P)-binding" evidence="2">
    <location>
        <begin position="10"/>
        <end position="191"/>
    </location>
</feature>